<dbReference type="GeneID" id="19113246"/>
<keyword evidence="2" id="KW-1185">Reference proteome</keyword>
<proteinExistence type="predicted"/>
<gene>
    <name evidence="1" type="ORF">BAUCODRAFT_374634</name>
</gene>
<dbReference type="RefSeq" id="XP_007673816.1">
    <property type="nucleotide sequence ID" value="XM_007675626.1"/>
</dbReference>
<name>M2N3N7_BAUPA</name>
<dbReference type="KEGG" id="bcom:BAUCODRAFT_374634"/>
<accession>M2N3N7</accession>
<dbReference type="Proteomes" id="UP000011761">
    <property type="component" value="Unassembled WGS sequence"/>
</dbReference>
<sequence length="68" mass="7735">MVHCSARMISACVHSRSEVVHRSDLQLAHAAGRTGGIAHSSHAWPPPSHLPLWWTCWRRSLLISYCRY</sequence>
<dbReference type="EMBL" id="KB445552">
    <property type="protein sequence ID" value="EMC98583.1"/>
    <property type="molecule type" value="Genomic_DNA"/>
</dbReference>
<protein>
    <submittedName>
        <fullName evidence="1">Uncharacterized protein</fullName>
    </submittedName>
</protein>
<dbReference type="HOGENOM" id="CLU_2793597_0_0_1"/>
<dbReference type="AlphaFoldDB" id="M2N3N7"/>
<evidence type="ECO:0000313" key="2">
    <source>
        <dbReference type="Proteomes" id="UP000011761"/>
    </source>
</evidence>
<evidence type="ECO:0000313" key="1">
    <source>
        <dbReference type="EMBL" id="EMC98583.1"/>
    </source>
</evidence>
<organism evidence="1 2">
    <name type="scientific">Baudoinia panamericana (strain UAMH 10762)</name>
    <name type="common">Angels' share fungus</name>
    <name type="synonym">Baudoinia compniacensis (strain UAMH 10762)</name>
    <dbReference type="NCBI Taxonomy" id="717646"/>
    <lineage>
        <taxon>Eukaryota</taxon>
        <taxon>Fungi</taxon>
        <taxon>Dikarya</taxon>
        <taxon>Ascomycota</taxon>
        <taxon>Pezizomycotina</taxon>
        <taxon>Dothideomycetes</taxon>
        <taxon>Dothideomycetidae</taxon>
        <taxon>Mycosphaerellales</taxon>
        <taxon>Teratosphaeriaceae</taxon>
        <taxon>Baudoinia</taxon>
    </lineage>
</organism>
<reference evidence="1 2" key="1">
    <citation type="journal article" date="2012" name="PLoS Pathog.">
        <title>Diverse lifestyles and strategies of plant pathogenesis encoded in the genomes of eighteen Dothideomycetes fungi.</title>
        <authorList>
            <person name="Ohm R.A."/>
            <person name="Feau N."/>
            <person name="Henrissat B."/>
            <person name="Schoch C.L."/>
            <person name="Horwitz B.A."/>
            <person name="Barry K.W."/>
            <person name="Condon B.J."/>
            <person name="Copeland A.C."/>
            <person name="Dhillon B."/>
            <person name="Glaser F."/>
            <person name="Hesse C.N."/>
            <person name="Kosti I."/>
            <person name="LaButti K."/>
            <person name="Lindquist E.A."/>
            <person name="Lucas S."/>
            <person name="Salamov A.A."/>
            <person name="Bradshaw R.E."/>
            <person name="Ciuffetti L."/>
            <person name="Hamelin R.C."/>
            <person name="Kema G.H.J."/>
            <person name="Lawrence C."/>
            <person name="Scott J.A."/>
            <person name="Spatafora J.W."/>
            <person name="Turgeon B.G."/>
            <person name="de Wit P.J.G.M."/>
            <person name="Zhong S."/>
            <person name="Goodwin S.B."/>
            <person name="Grigoriev I.V."/>
        </authorList>
    </citation>
    <scope>NUCLEOTIDE SEQUENCE [LARGE SCALE GENOMIC DNA]</scope>
    <source>
        <strain evidence="1 2">UAMH 10762</strain>
    </source>
</reference>